<feature type="region of interest" description="Disordered" evidence="1">
    <location>
        <begin position="1"/>
        <end position="109"/>
    </location>
</feature>
<reference evidence="2 3" key="1">
    <citation type="submission" date="2017-03" db="EMBL/GenBank/DDBJ databases">
        <title>WGS assembly of Porphyra umbilicalis.</title>
        <authorList>
            <person name="Brawley S.H."/>
            <person name="Blouin N.A."/>
            <person name="Ficko-Blean E."/>
            <person name="Wheeler G.L."/>
            <person name="Lohr M."/>
            <person name="Goodson H.V."/>
            <person name="Jenkins J.W."/>
            <person name="Blaby-Haas C.E."/>
            <person name="Helliwell K.E."/>
            <person name="Chan C."/>
            <person name="Marriage T."/>
            <person name="Bhattacharya D."/>
            <person name="Klein A.S."/>
            <person name="Badis Y."/>
            <person name="Brodie J."/>
            <person name="Cao Y."/>
            <person name="Collen J."/>
            <person name="Dittami S.M."/>
            <person name="Gachon C.M."/>
            <person name="Green B.R."/>
            <person name="Karpowicz S."/>
            <person name="Kim J.W."/>
            <person name="Kudahl U."/>
            <person name="Lin S."/>
            <person name="Michel G."/>
            <person name="Mittag M."/>
            <person name="Olson B.J."/>
            <person name="Pangilinan J."/>
            <person name="Peng Y."/>
            <person name="Qiu H."/>
            <person name="Shu S."/>
            <person name="Singer J.T."/>
            <person name="Smith A.G."/>
            <person name="Sprecher B.N."/>
            <person name="Wagner V."/>
            <person name="Wang W."/>
            <person name="Wang Z.-Y."/>
            <person name="Yan J."/>
            <person name="Yarish C."/>
            <person name="Zoeuner-Riek S."/>
            <person name="Zhuang Y."/>
            <person name="Zou Y."/>
            <person name="Lindquist E.A."/>
            <person name="Grimwood J."/>
            <person name="Barry K."/>
            <person name="Rokhsar D.S."/>
            <person name="Schmutz J."/>
            <person name="Stiller J.W."/>
            <person name="Grossman A.R."/>
            <person name="Prochnik S.E."/>
        </authorList>
    </citation>
    <scope>NUCLEOTIDE SEQUENCE [LARGE SCALE GENOMIC DNA]</scope>
    <source>
        <strain evidence="2">4086291</strain>
    </source>
</reference>
<evidence type="ECO:0000256" key="1">
    <source>
        <dbReference type="SAM" id="MobiDB-lite"/>
    </source>
</evidence>
<dbReference type="AlphaFoldDB" id="A0A1X6P8P8"/>
<feature type="compositionally biased region" description="Pro residues" evidence="1">
    <location>
        <begin position="39"/>
        <end position="51"/>
    </location>
</feature>
<evidence type="ECO:0000313" key="3">
    <source>
        <dbReference type="Proteomes" id="UP000218209"/>
    </source>
</evidence>
<protein>
    <submittedName>
        <fullName evidence="2">Uncharacterized protein</fullName>
    </submittedName>
</protein>
<dbReference type="Proteomes" id="UP000218209">
    <property type="component" value="Unassembled WGS sequence"/>
</dbReference>
<sequence length="281" mass="29252">MYTTAAHAGHHPAPPRRAIPTMDRHPHVGIGSRPLTFRAPPPPDNPPPPPTREATPARAARQPREVAPLPPPTTATSAGCRVPPPSQRGTTLARVDQRGPPVHRRHVPHDARACQQRRRVAQATHVPPQHPVAERHVCGDAPRGPPLALRTQRAHPHALRIPVHLVARHGDGAEAKAGGGARRPLGRRRQPQRHVHEHGGGAAPGGGGGQVAEAPVDGGAVGLGRLSGAGVGGGGEEEVHRGALRRGRVEQQAARVLGGGQADQAPNVGTPSGRVGVGGRW</sequence>
<gene>
    <name evidence="2" type="ORF">BU14_0161s0037</name>
</gene>
<dbReference type="EMBL" id="KV918846">
    <property type="protein sequence ID" value="OSX77116.1"/>
    <property type="molecule type" value="Genomic_DNA"/>
</dbReference>
<organism evidence="2 3">
    <name type="scientific">Porphyra umbilicalis</name>
    <name type="common">Purple laver</name>
    <name type="synonym">Red alga</name>
    <dbReference type="NCBI Taxonomy" id="2786"/>
    <lineage>
        <taxon>Eukaryota</taxon>
        <taxon>Rhodophyta</taxon>
        <taxon>Bangiophyceae</taxon>
        <taxon>Bangiales</taxon>
        <taxon>Bangiaceae</taxon>
        <taxon>Porphyra</taxon>
    </lineage>
</organism>
<feature type="compositionally biased region" description="Gly residues" evidence="1">
    <location>
        <begin position="200"/>
        <end position="210"/>
    </location>
</feature>
<feature type="region of interest" description="Disordered" evidence="1">
    <location>
        <begin position="167"/>
        <end position="219"/>
    </location>
</feature>
<feature type="region of interest" description="Disordered" evidence="1">
    <location>
        <begin position="257"/>
        <end position="281"/>
    </location>
</feature>
<accession>A0A1X6P8P8</accession>
<keyword evidence="3" id="KW-1185">Reference proteome</keyword>
<proteinExistence type="predicted"/>
<evidence type="ECO:0000313" key="2">
    <source>
        <dbReference type="EMBL" id="OSX77116.1"/>
    </source>
</evidence>
<name>A0A1X6P8P8_PORUM</name>
<feature type="compositionally biased region" description="Basic residues" evidence="1">
    <location>
        <begin position="184"/>
        <end position="196"/>
    </location>
</feature>